<dbReference type="Gene3D" id="3.40.190.10">
    <property type="entry name" value="Periplasmic binding protein-like II"/>
    <property type="match status" value="2"/>
</dbReference>
<dbReference type="PANTHER" id="PTHR30006">
    <property type="entry name" value="THIAMINE-BINDING PERIPLASMIC PROTEIN-RELATED"/>
    <property type="match status" value="1"/>
</dbReference>
<evidence type="ECO:0000256" key="5">
    <source>
        <dbReference type="ARBA" id="ARBA00022764"/>
    </source>
</evidence>
<evidence type="ECO:0000313" key="7">
    <source>
        <dbReference type="Proteomes" id="UP000271797"/>
    </source>
</evidence>
<dbReference type="GO" id="GO:0030976">
    <property type="term" value="F:thiamine pyrophosphate binding"/>
    <property type="evidence" value="ECO:0007669"/>
    <property type="project" value="TreeGrafter"/>
</dbReference>
<dbReference type="PANTHER" id="PTHR30006:SF3">
    <property type="entry name" value="THIAMINE-BINDING PERIPLASMIC PROTEIN"/>
    <property type="match status" value="1"/>
</dbReference>
<dbReference type="AlphaFoldDB" id="A0A3S4K3W3"/>
<keyword evidence="5" id="KW-0574">Periplasm</keyword>
<comment type="similarity">
    <text evidence="2">Belongs to the bacterial solute-binding protein 1 family.</text>
</comment>
<dbReference type="Proteomes" id="UP000271797">
    <property type="component" value="Chromosome"/>
</dbReference>
<dbReference type="NCBIfam" id="TIGR01254">
    <property type="entry name" value="sfuA"/>
    <property type="match status" value="1"/>
</dbReference>
<gene>
    <name evidence="6" type="primary">tbpA_1</name>
    <name evidence="6" type="ORF">NCTC9044_03055</name>
</gene>
<comment type="subcellular location">
    <subcellularLocation>
        <location evidence="1">Periplasm</location>
    </subcellularLocation>
</comment>
<keyword evidence="3" id="KW-0813">Transport</keyword>
<dbReference type="EMBL" id="LR134238">
    <property type="protein sequence ID" value="VED11766.1"/>
    <property type="molecule type" value="Genomic_DNA"/>
</dbReference>
<name>A0A3S4K3W3_ECOLX</name>
<proteinExistence type="inferred from homology"/>
<sequence>MEVAARTAASKQPELAQKFLQFMVSPAFQNAIPTGNWMYPVANVTLPAGFEKLTKPATTLEFTPAEVAAQRQAWISEWQRAVSR</sequence>
<dbReference type="GO" id="GO:0015888">
    <property type="term" value="P:thiamine transport"/>
    <property type="evidence" value="ECO:0007669"/>
    <property type="project" value="InterPro"/>
</dbReference>
<accession>A0A3S4K3W3</accession>
<protein>
    <submittedName>
        <fullName evidence="6">Thiamine-binding periplasmic protein</fullName>
    </submittedName>
</protein>
<evidence type="ECO:0000256" key="3">
    <source>
        <dbReference type="ARBA" id="ARBA00022448"/>
    </source>
</evidence>
<organism evidence="6 7">
    <name type="scientific">Escherichia coli</name>
    <dbReference type="NCBI Taxonomy" id="562"/>
    <lineage>
        <taxon>Bacteria</taxon>
        <taxon>Pseudomonadati</taxon>
        <taxon>Pseudomonadota</taxon>
        <taxon>Gammaproteobacteria</taxon>
        <taxon>Enterobacterales</taxon>
        <taxon>Enterobacteriaceae</taxon>
        <taxon>Escherichia</taxon>
    </lineage>
</organism>
<dbReference type="SUPFAM" id="SSF53850">
    <property type="entry name" value="Periplasmic binding protein-like II"/>
    <property type="match status" value="1"/>
</dbReference>
<dbReference type="GO" id="GO:0030288">
    <property type="term" value="C:outer membrane-bounded periplasmic space"/>
    <property type="evidence" value="ECO:0007669"/>
    <property type="project" value="TreeGrafter"/>
</dbReference>
<evidence type="ECO:0000256" key="2">
    <source>
        <dbReference type="ARBA" id="ARBA00008520"/>
    </source>
</evidence>
<keyword evidence="4" id="KW-0732">Signal</keyword>
<evidence type="ECO:0000256" key="1">
    <source>
        <dbReference type="ARBA" id="ARBA00004418"/>
    </source>
</evidence>
<dbReference type="InterPro" id="IPR005948">
    <property type="entry name" value="ThiB-like"/>
</dbReference>
<evidence type="ECO:0000256" key="4">
    <source>
        <dbReference type="ARBA" id="ARBA00022729"/>
    </source>
</evidence>
<evidence type="ECO:0000313" key="6">
    <source>
        <dbReference type="EMBL" id="VED11766.1"/>
    </source>
</evidence>
<dbReference type="GO" id="GO:0030975">
    <property type="term" value="F:thiamine binding"/>
    <property type="evidence" value="ECO:0007669"/>
    <property type="project" value="InterPro"/>
</dbReference>
<reference evidence="6 7" key="1">
    <citation type="submission" date="2018-12" db="EMBL/GenBank/DDBJ databases">
        <authorList>
            <consortium name="Pathogen Informatics"/>
        </authorList>
    </citation>
    <scope>NUCLEOTIDE SEQUENCE [LARGE SCALE GENOMIC DNA]</scope>
    <source>
        <strain evidence="6 7">NCTC9044</strain>
    </source>
</reference>